<keyword evidence="2" id="KW-1185">Reference proteome</keyword>
<gene>
    <name evidence="1" type="ORF">NM208_g14867</name>
</gene>
<dbReference type="Proteomes" id="UP001148629">
    <property type="component" value="Unassembled WGS sequence"/>
</dbReference>
<protein>
    <submittedName>
        <fullName evidence="1">Uncharacterized protein</fullName>
    </submittedName>
</protein>
<sequence>MGVRHCLPLQSGNGIRASFLAHCKVVPPVVSETCSAEEEEKEGVQPFPCLFPTTQRGPVFYRVRGPQAINSYCCALGELASEEGKCPQSPSSWAWQRARQPRTPETPVSSAQHAHVGIHAEKKKDAFPCVREQHIQMCFQLMQSTQLSEAPALFGVHKRVPPANALSSL</sequence>
<accession>A0ACC1RH87</accession>
<dbReference type="EMBL" id="JANRMS010003687">
    <property type="protein sequence ID" value="KAJ3516239.1"/>
    <property type="molecule type" value="Genomic_DNA"/>
</dbReference>
<comment type="caution">
    <text evidence="1">The sequence shown here is derived from an EMBL/GenBank/DDBJ whole genome shotgun (WGS) entry which is preliminary data.</text>
</comment>
<evidence type="ECO:0000313" key="1">
    <source>
        <dbReference type="EMBL" id="KAJ3516239.1"/>
    </source>
</evidence>
<reference evidence="1" key="1">
    <citation type="submission" date="2022-08" db="EMBL/GenBank/DDBJ databases">
        <title>Genome Sequence of Fusarium decemcellulare.</title>
        <authorList>
            <person name="Buettner E."/>
        </authorList>
    </citation>
    <scope>NUCLEOTIDE SEQUENCE</scope>
    <source>
        <strain evidence="1">Babe19</strain>
    </source>
</reference>
<evidence type="ECO:0000313" key="2">
    <source>
        <dbReference type="Proteomes" id="UP001148629"/>
    </source>
</evidence>
<proteinExistence type="predicted"/>
<name>A0ACC1RH87_9HYPO</name>
<organism evidence="1 2">
    <name type="scientific">Fusarium decemcellulare</name>
    <dbReference type="NCBI Taxonomy" id="57161"/>
    <lineage>
        <taxon>Eukaryota</taxon>
        <taxon>Fungi</taxon>
        <taxon>Dikarya</taxon>
        <taxon>Ascomycota</taxon>
        <taxon>Pezizomycotina</taxon>
        <taxon>Sordariomycetes</taxon>
        <taxon>Hypocreomycetidae</taxon>
        <taxon>Hypocreales</taxon>
        <taxon>Nectriaceae</taxon>
        <taxon>Fusarium</taxon>
        <taxon>Fusarium decemcellulare species complex</taxon>
    </lineage>
</organism>